<dbReference type="PANTHER" id="PTHR23135:SF4">
    <property type="entry name" value="UDP-N-ACETYLMURAMOYL-L-ALANYL-D-GLUTAMATE--2,6-DIAMINOPIMELATE LIGASE MURE HOMOLOG, CHLOROPLASTIC"/>
    <property type="match status" value="1"/>
</dbReference>
<dbReference type="PANTHER" id="PTHR23135">
    <property type="entry name" value="MUR LIGASE FAMILY MEMBER"/>
    <property type="match status" value="1"/>
</dbReference>
<protein>
    <recommendedName>
        <fullName evidence="1">Mur ligase N-terminal catalytic domain-containing protein</fullName>
    </recommendedName>
</protein>
<reference evidence="2" key="1">
    <citation type="journal article" date="2014" name="Front. Microbiol.">
        <title>High frequency of phylogenetically diverse reductive dehalogenase-homologous genes in deep subseafloor sedimentary metagenomes.</title>
        <authorList>
            <person name="Kawai M."/>
            <person name="Futagami T."/>
            <person name="Toyoda A."/>
            <person name="Takaki Y."/>
            <person name="Nishi S."/>
            <person name="Hori S."/>
            <person name="Arai W."/>
            <person name="Tsubouchi T."/>
            <person name="Morono Y."/>
            <person name="Uchiyama I."/>
            <person name="Ito T."/>
            <person name="Fujiyama A."/>
            <person name="Inagaki F."/>
            <person name="Takami H."/>
        </authorList>
    </citation>
    <scope>NUCLEOTIDE SEQUENCE</scope>
    <source>
        <strain evidence="2">Expedition CK06-06</strain>
    </source>
</reference>
<dbReference type="InterPro" id="IPR000713">
    <property type="entry name" value="Mur_ligase_N"/>
</dbReference>
<gene>
    <name evidence="2" type="ORF">S01H1_76236</name>
</gene>
<dbReference type="EMBL" id="BARS01051148">
    <property type="protein sequence ID" value="GAG53370.1"/>
    <property type="molecule type" value="Genomic_DNA"/>
</dbReference>
<name>X0YBY7_9ZZZZ</name>
<evidence type="ECO:0000259" key="1">
    <source>
        <dbReference type="Pfam" id="PF01225"/>
    </source>
</evidence>
<proteinExistence type="predicted"/>
<feature type="domain" description="Mur ligase N-terminal catalytic" evidence="1">
    <location>
        <begin position="30"/>
        <end position="98"/>
    </location>
</feature>
<organism evidence="2">
    <name type="scientific">marine sediment metagenome</name>
    <dbReference type="NCBI Taxonomy" id="412755"/>
    <lineage>
        <taxon>unclassified sequences</taxon>
        <taxon>metagenomes</taxon>
        <taxon>ecological metagenomes</taxon>
    </lineage>
</organism>
<evidence type="ECO:0000313" key="2">
    <source>
        <dbReference type="EMBL" id="GAG53370.1"/>
    </source>
</evidence>
<dbReference type="Pfam" id="PF01225">
    <property type="entry name" value="Mur_ligase"/>
    <property type="match status" value="1"/>
</dbReference>
<accession>X0YBY7</accession>
<dbReference type="SUPFAM" id="SSF63418">
    <property type="entry name" value="MurE/MurF N-terminal domain"/>
    <property type="match status" value="1"/>
</dbReference>
<dbReference type="GO" id="GO:0016881">
    <property type="term" value="F:acid-amino acid ligase activity"/>
    <property type="evidence" value="ECO:0007669"/>
    <property type="project" value="InterPro"/>
</dbReference>
<dbReference type="InterPro" id="IPR035911">
    <property type="entry name" value="MurE/MurF_N"/>
</dbReference>
<feature type="non-terminal residue" evidence="2">
    <location>
        <position position="110"/>
    </location>
</feature>
<sequence>MKLKKLIVHIRHRAVLNPPEADGDVEVRDVVNDSRCVRPGDLFVAINGNACDGARYIDDAVNRGAAAVVTETQNHARRDVPLIVVDDARLALSALAAQINEHPSTRMKVV</sequence>
<comment type="caution">
    <text evidence="2">The sequence shown here is derived from an EMBL/GenBank/DDBJ whole genome shotgun (WGS) entry which is preliminary data.</text>
</comment>
<dbReference type="Gene3D" id="3.40.1390.10">
    <property type="entry name" value="MurE/MurF, N-terminal domain"/>
    <property type="match status" value="1"/>
</dbReference>
<dbReference type="AlphaFoldDB" id="X0YBY7"/>